<evidence type="ECO:0000256" key="6">
    <source>
        <dbReference type="ARBA" id="ARBA00022605"/>
    </source>
</evidence>
<comment type="pathway">
    <text evidence="2 11">Amino-acid biosynthesis; L-histidine biosynthesis; L-histidine from 5-phospho-alpha-D-ribose 1-diphosphate: step 7/9.</text>
</comment>
<dbReference type="InterPro" id="IPR015421">
    <property type="entry name" value="PyrdxlP-dep_Trfase_major"/>
</dbReference>
<dbReference type="Gene3D" id="3.90.1150.10">
    <property type="entry name" value="Aspartate Aminotransferase, domain 1"/>
    <property type="match status" value="1"/>
</dbReference>
<evidence type="ECO:0000256" key="3">
    <source>
        <dbReference type="ARBA" id="ARBA00007970"/>
    </source>
</evidence>
<evidence type="ECO:0000259" key="12">
    <source>
        <dbReference type="Pfam" id="PF00155"/>
    </source>
</evidence>
<dbReference type="CDD" id="cd00609">
    <property type="entry name" value="AAT_like"/>
    <property type="match status" value="1"/>
</dbReference>
<comment type="caution">
    <text evidence="13">The sequence shown here is derived from an EMBL/GenBank/DDBJ whole genome shotgun (WGS) entry which is preliminary data.</text>
</comment>
<evidence type="ECO:0000256" key="10">
    <source>
        <dbReference type="ARBA" id="ARBA00047481"/>
    </source>
</evidence>
<dbReference type="UniPathway" id="UPA00031">
    <property type="reaction ID" value="UER00012"/>
</dbReference>
<dbReference type="AlphaFoldDB" id="A0A7V1PU83"/>
<dbReference type="InterPro" id="IPR001917">
    <property type="entry name" value="Aminotrans_II_pyridoxalP_BS"/>
</dbReference>
<evidence type="ECO:0000256" key="8">
    <source>
        <dbReference type="ARBA" id="ARBA00022898"/>
    </source>
</evidence>
<keyword evidence="9 11" id="KW-0368">Histidine biosynthesis</keyword>
<evidence type="ECO:0000256" key="9">
    <source>
        <dbReference type="ARBA" id="ARBA00023102"/>
    </source>
</evidence>
<dbReference type="GO" id="GO:0004400">
    <property type="term" value="F:histidinol-phosphate transaminase activity"/>
    <property type="evidence" value="ECO:0007669"/>
    <property type="project" value="UniProtKB-UniRule"/>
</dbReference>
<evidence type="ECO:0000256" key="2">
    <source>
        <dbReference type="ARBA" id="ARBA00005011"/>
    </source>
</evidence>
<dbReference type="InterPro" id="IPR005861">
    <property type="entry name" value="HisP_aminotrans"/>
</dbReference>
<organism evidence="13">
    <name type="scientific">Caldithrix abyssi</name>
    <dbReference type="NCBI Taxonomy" id="187145"/>
    <lineage>
        <taxon>Bacteria</taxon>
        <taxon>Pseudomonadati</taxon>
        <taxon>Calditrichota</taxon>
        <taxon>Calditrichia</taxon>
        <taxon>Calditrichales</taxon>
        <taxon>Calditrichaceae</taxon>
        <taxon>Caldithrix</taxon>
    </lineage>
</organism>
<keyword evidence="7 11" id="KW-0808">Transferase</keyword>
<accession>A0A7V1PU83</accession>
<comment type="similarity">
    <text evidence="3 11">Belongs to the class-II pyridoxal-phosphate-dependent aminotransferase family. Histidinol-phosphate aminotransferase subfamily.</text>
</comment>
<name>A0A7V1PU83_CALAY</name>
<dbReference type="InterPro" id="IPR015422">
    <property type="entry name" value="PyrdxlP-dep_Trfase_small"/>
</dbReference>
<keyword evidence="8 11" id="KW-0663">Pyridoxal phosphate</keyword>
<proteinExistence type="inferred from homology"/>
<dbReference type="SUPFAM" id="SSF53383">
    <property type="entry name" value="PLP-dependent transferases"/>
    <property type="match status" value="1"/>
</dbReference>
<dbReference type="PANTHER" id="PTHR42885">
    <property type="entry name" value="HISTIDINOL-PHOSPHATE AMINOTRANSFERASE-RELATED"/>
    <property type="match status" value="1"/>
</dbReference>
<dbReference type="PROSITE" id="PS00599">
    <property type="entry name" value="AA_TRANSFER_CLASS_2"/>
    <property type="match status" value="1"/>
</dbReference>
<gene>
    <name evidence="11 13" type="primary">hisC</name>
    <name evidence="13" type="ORF">ENJ10_05355</name>
</gene>
<dbReference type="NCBIfam" id="TIGR01141">
    <property type="entry name" value="hisC"/>
    <property type="match status" value="1"/>
</dbReference>
<dbReference type="EC" id="2.6.1.9" evidence="11"/>
<dbReference type="GO" id="GO:0030170">
    <property type="term" value="F:pyridoxal phosphate binding"/>
    <property type="evidence" value="ECO:0007669"/>
    <property type="project" value="InterPro"/>
</dbReference>
<comment type="cofactor">
    <cofactor evidence="1 11">
        <name>pyridoxal 5'-phosphate</name>
        <dbReference type="ChEBI" id="CHEBI:597326"/>
    </cofactor>
</comment>
<comment type="subunit">
    <text evidence="4 11">Homodimer.</text>
</comment>
<comment type="catalytic activity">
    <reaction evidence="10 11">
        <text>L-histidinol phosphate + 2-oxoglutarate = 3-(imidazol-4-yl)-2-oxopropyl phosphate + L-glutamate</text>
        <dbReference type="Rhea" id="RHEA:23744"/>
        <dbReference type="ChEBI" id="CHEBI:16810"/>
        <dbReference type="ChEBI" id="CHEBI:29985"/>
        <dbReference type="ChEBI" id="CHEBI:57766"/>
        <dbReference type="ChEBI" id="CHEBI:57980"/>
        <dbReference type="EC" id="2.6.1.9"/>
    </reaction>
</comment>
<protein>
    <recommendedName>
        <fullName evidence="11">Histidinol-phosphate aminotransferase</fullName>
        <ecNumber evidence="11">2.6.1.9</ecNumber>
    </recommendedName>
    <alternativeName>
        <fullName evidence="11">Imidazole acetol-phosphate transaminase</fullName>
    </alternativeName>
</protein>
<sequence length="343" mass="38546">MFDIDKLTRENIRRLQPYRSARDEFKGEAQVWLDANENPFESGLNRYPDPMQLALKEKISTIKKVRPQNIFLGNGSDEAIDLLLRAFCVPGRDRIMLFPPTYGMYTVSAAINDVAVVETPLDDDFQIPVDKVIPRLSDERLKMIFICSPNNPTGNLIPEAQIRALAQNFRGLVVVDEAYIDFARSDGMLPRLTEIPNMVVLQTFSKAWGMAGIRLGMAFAGEAAITVLNKIKPPYNVNGLTQKAALAKLDRLGGKAEEIHRLIRERDGLQRELQKLPVVIRVFPSDANFLLVRFTDAGGIYRQLAQKGVVVRDRSKVVPGCLRISVGTKKENQRLLEELKALT</sequence>
<dbReference type="InterPro" id="IPR004839">
    <property type="entry name" value="Aminotransferase_I/II_large"/>
</dbReference>
<dbReference type="GO" id="GO:0000105">
    <property type="term" value="P:L-histidine biosynthetic process"/>
    <property type="evidence" value="ECO:0007669"/>
    <property type="project" value="UniProtKB-UniRule"/>
</dbReference>
<evidence type="ECO:0000313" key="13">
    <source>
        <dbReference type="EMBL" id="HED10092.1"/>
    </source>
</evidence>
<reference evidence="13" key="1">
    <citation type="journal article" date="2020" name="mSystems">
        <title>Genome- and Community-Level Interaction Insights into Carbon Utilization and Element Cycling Functions of Hydrothermarchaeota in Hydrothermal Sediment.</title>
        <authorList>
            <person name="Zhou Z."/>
            <person name="Liu Y."/>
            <person name="Xu W."/>
            <person name="Pan J."/>
            <person name="Luo Z.H."/>
            <person name="Li M."/>
        </authorList>
    </citation>
    <scope>NUCLEOTIDE SEQUENCE [LARGE SCALE GENOMIC DNA]</scope>
    <source>
        <strain evidence="13">HyVt-456</strain>
    </source>
</reference>
<keyword evidence="6 11" id="KW-0028">Amino-acid biosynthesis</keyword>
<dbReference type="Gene3D" id="3.40.640.10">
    <property type="entry name" value="Type I PLP-dependent aspartate aminotransferase-like (Major domain)"/>
    <property type="match status" value="1"/>
</dbReference>
<keyword evidence="5 11" id="KW-0032">Aminotransferase</keyword>
<dbReference type="HAMAP" id="MF_01023">
    <property type="entry name" value="HisC_aminotrans_2"/>
    <property type="match status" value="1"/>
</dbReference>
<dbReference type="Proteomes" id="UP000886005">
    <property type="component" value="Unassembled WGS sequence"/>
</dbReference>
<feature type="modified residue" description="N6-(pyridoxal phosphate)lysine" evidence="11">
    <location>
        <position position="206"/>
    </location>
</feature>
<feature type="domain" description="Aminotransferase class I/classII large" evidence="12">
    <location>
        <begin position="39"/>
        <end position="339"/>
    </location>
</feature>
<evidence type="ECO:0000256" key="11">
    <source>
        <dbReference type="HAMAP-Rule" id="MF_01023"/>
    </source>
</evidence>
<dbReference type="InterPro" id="IPR015424">
    <property type="entry name" value="PyrdxlP-dep_Trfase"/>
</dbReference>
<evidence type="ECO:0000256" key="5">
    <source>
        <dbReference type="ARBA" id="ARBA00022576"/>
    </source>
</evidence>
<evidence type="ECO:0000256" key="1">
    <source>
        <dbReference type="ARBA" id="ARBA00001933"/>
    </source>
</evidence>
<evidence type="ECO:0000256" key="4">
    <source>
        <dbReference type="ARBA" id="ARBA00011738"/>
    </source>
</evidence>
<dbReference type="PANTHER" id="PTHR42885:SF2">
    <property type="entry name" value="HISTIDINOL-PHOSPHATE AMINOTRANSFERASE"/>
    <property type="match status" value="1"/>
</dbReference>
<dbReference type="EMBL" id="DRLD01000149">
    <property type="protein sequence ID" value="HED10092.1"/>
    <property type="molecule type" value="Genomic_DNA"/>
</dbReference>
<evidence type="ECO:0000256" key="7">
    <source>
        <dbReference type="ARBA" id="ARBA00022679"/>
    </source>
</evidence>
<dbReference type="Pfam" id="PF00155">
    <property type="entry name" value="Aminotran_1_2"/>
    <property type="match status" value="1"/>
</dbReference>